<reference evidence="1 2" key="1">
    <citation type="submission" date="2018-08" db="EMBL/GenBank/DDBJ databases">
        <title>A genome reference for cultivated species of the human gut microbiota.</title>
        <authorList>
            <person name="Zou Y."/>
            <person name="Xue W."/>
            <person name="Luo G."/>
        </authorList>
    </citation>
    <scope>NUCLEOTIDE SEQUENCE [LARGE SCALE GENOMIC DNA]</scope>
    <source>
        <strain evidence="1 2">AF12-25</strain>
    </source>
</reference>
<evidence type="ECO:0000313" key="1">
    <source>
        <dbReference type="EMBL" id="RGW48391.1"/>
    </source>
</evidence>
<organism evidence="1 2">
    <name type="scientific">Phocaeicola vulgatus</name>
    <name type="common">Bacteroides vulgatus</name>
    <dbReference type="NCBI Taxonomy" id="821"/>
    <lineage>
        <taxon>Bacteria</taxon>
        <taxon>Pseudomonadati</taxon>
        <taxon>Bacteroidota</taxon>
        <taxon>Bacteroidia</taxon>
        <taxon>Bacteroidales</taxon>
        <taxon>Bacteroidaceae</taxon>
        <taxon>Phocaeicola</taxon>
    </lineage>
</organism>
<proteinExistence type="predicted"/>
<gene>
    <name evidence="1" type="ORF">DWV70_08225</name>
</gene>
<accession>A0AAE8D904</accession>
<protein>
    <submittedName>
        <fullName evidence="1">Uncharacterized protein</fullName>
    </submittedName>
</protein>
<dbReference type="AlphaFoldDB" id="A0AAE8D904"/>
<dbReference type="RefSeq" id="WP_117754200.1">
    <property type="nucleotide sequence ID" value="NZ_QSAI01000012.1"/>
</dbReference>
<comment type="caution">
    <text evidence="1">The sequence shown here is derived from an EMBL/GenBank/DDBJ whole genome shotgun (WGS) entry which is preliminary data.</text>
</comment>
<name>A0AAE8D904_PHOVU</name>
<evidence type="ECO:0000313" key="2">
    <source>
        <dbReference type="Proteomes" id="UP000285469"/>
    </source>
</evidence>
<sequence>MELDFNKIIRLKKIRIEKSELSEEENTLASPILRDKSLIRDIYKIFVELLNSRSLPPCIDSVTQRKKFIFIILYLFSPSSLAGGKMTAGLREEMSRVLGVQSKSTISDNCADVVFLYQNYGDFSGDIEYLYTEIVNRLRIKGLINQ</sequence>
<dbReference type="EMBL" id="QSAI01000012">
    <property type="protein sequence ID" value="RGW48391.1"/>
    <property type="molecule type" value="Genomic_DNA"/>
</dbReference>
<dbReference type="Proteomes" id="UP000285469">
    <property type="component" value="Unassembled WGS sequence"/>
</dbReference>